<evidence type="ECO:0000313" key="9">
    <source>
        <dbReference type="Proteomes" id="UP000033187"/>
    </source>
</evidence>
<accession>A0A0D6JFU0</accession>
<evidence type="ECO:0000313" key="8">
    <source>
        <dbReference type="EMBL" id="CPR19553.1"/>
    </source>
</evidence>
<dbReference type="AlphaFoldDB" id="A0A0D6JFU0"/>
<keyword evidence="4" id="KW-0443">Lipid metabolism</keyword>
<dbReference type="KEGG" id="fil:BN1229_v1_2220"/>
<dbReference type="SMART" id="SM00563">
    <property type="entry name" value="PlsC"/>
    <property type="match status" value="1"/>
</dbReference>
<dbReference type="GO" id="GO:0003841">
    <property type="term" value="F:1-acylglycerol-3-phosphate O-acyltransferase activity"/>
    <property type="evidence" value="ECO:0007669"/>
    <property type="project" value="TreeGrafter"/>
</dbReference>
<evidence type="ECO:0000256" key="1">
    <source>
        <dbReference type="ARBA" id="ARBA00005189"/>
    </source>
</evidence>
<dbReference type="SUPFAM" id="SSF69593">
    <property type="entry name" value="Glycerol-3-phosphate (1)-acyltransferase"/>
    <property type="match status" value="1"/>
</dbReference>
<feature type="domain" description="Phospholipid/glycerol acyltransferase" evidence="7">
    <location>
        <begin position="66"/>
        <end position="204"/>
    </location>
</feature>
<gene>
    <name evidence="8" type="ORF">YBN1229_v1_2219</name>
</gene>
<feature type="region of interest" description="Disordered" evidence="6">
    <location>
        <begin position="280"/>
        <end position="310"/>
    </location>
</feature>
<dbReference type="GO" id="GO:0006654">
    <property type="term" value="P:phosphatidic acid biosynthetic process"/>
    <property type="evidence" value="ECO:0007669"/>
    <property type="project" value="TreeGrafter"/>
</dbReference>
<dbReference type="PANTHER" id="PTHR10434">
    <property type="entry name" value="1-ACYL-SN-GLYCEROL-3-PHOSPHATE ACYLTRANSFERASE"/>
    <property type="match status" value="1"/>
</dbReference>
<dbReference type="OrthoDB" id="9806880at2"/>
<dbReference type="RefSeq" id="WP_046478223.1">
    <property type="nucleotide sequence ID" value="NZ_LN829118.1"/>
</dbReference>
<dbReference type="Proteomes" id="UP000033187">
    <property type="component" value="Chromosome 1"/>
</dbReference>
<organism evidence="8 9">
    <name type="scientific">Candidatus Filomicrobium marinum</name>
    <dbReference type="NCBI Taxonomy" id="1608628"/>
    <lineage>
        <taxon>Bacteria</taxon>
        <taxon>Pseudomonadati</taxon>
        <taxon>Pseudomonadota</taxon>
        <taxon>Alphaproteobacteria</taxon>
        <taxon>Hyphomicrobiales</taxon>
        <taxon>Hyphomicrobiaceae</taxon>
        <taxon>Filomicrobium</taxon>
    </lineage>
</organism>
<evidence type="ECO:0000256" key="4">
    <source>
        <dbReference type="ARBA" id="ARBA00023098"/>
    </source>
</evidence>
<name>A0A0D6JFU0_9HYPH</name>
<evidence type="ECO:0000256" key="2">
    <source>
        <dbReference type="ARBA" id="ARBA00022516"/>
    </source>
</evidence>
<evidence type="ECO:0000256" key="3">
    <source>
        <dbReference type="ARBA" id="ARBA00022679"/>
    </source>
</evidence>
<dbReference type="InterPro" id="IPR002123">
    <property type="entry name" value="Plipid/glycerol_acylTrfase"/>
</dbReference>
<keyword evidence="2" id="KW-0444">Lipid biosynthesis</keyword>
<dbReference type="CDD" id="cd07989">
    <property type="entry name" value="LPLAT_AGPAT-like"/>
    <property type="match status" value="1"/>
</dbReference>
<keyword evidence="9" id="KW-1185">Reference proteome</keyword>
<sequence length="310" mass="34353">MSWLRASNILVLFMGLTLPLMPLQAVFVRFSPRYARRFPSWYHKKVCRLLGLRVQVEGNIARDNPVLIVSNHTSWLDIPVISSVAPVSFIAKKEVGAWPFVSSLAKLQRTIFIDRERRASVGDTTEEILTRLRAGDSLVLFAEGTSSDGNRVLPFKTSLFAAAKPSALRAAIRRDKEDATSAPAAGSSPENRQVLVQTLTIAYTRLHGIPLSRADRPLVGWYGDMDMAPHAWQLLQAGPIDAVIKIGRPVPLDAFMDRKALAKYSEEEIRKEHVRIMRGVTSDELLEPAQTPSQAEGASPPQSEAKRSYG</sequence>
<dbReference type="EMBL" id="LN829119">
    <property type="protein sequence ID" value="CPR19553.1"/>
    <property type="molecule type" value="Genomic_DNA"/>
</dbReference>
<dbReference type="KEGG" id="fiy:BN1229_v1_2219"/>
<feature type="compositionally biased region" description="Polar residues" evidence="6">
    <location>
        <begin position="290"/>
        <end position="302"/>
    </location>
</feature>
<keyword evidence="3 8" id="KW-0808">Transferase</keyword>
<evidence type="ECO:0000259" key="7">
    <source>
        <dbReference type="SMART" id="SM00563"/>
    </source>
</evidence>
<keyword evidence="5 8" id="KW-0012">Acyltransferase</keyword>
<reference evidence="9" key="1">
    <citation type="submission" date="2015-02" db="EMBL/GenBank/DDBJ databases">
        <authorList>
            <person name="Chooi Y.-H."/>
        </authorList>
    </citation>
    <scope>NUCLEOTIDE SEQUENCE [LARGE SCALE GENOMIC DNA]</scope>
    <source>
        <strain evidence="9">strain Y</strain>
    </source>
</reference>
<dbReference type="PANTHER" id="PTHR10434:SF64">
    <property type="entry name" value="1-ACYL-SN-GLYCEROL-3-PHOSPHATE ACYLTRANSFERASE-RELATED"/>
    <property type="match status" value="1"/>
</dbReference>
<comment type="pathway">
    <text evidence="1">Lipid metabolism.</text>
</comment>
<evidence type="ECO:0000256" key="5">
    <source>
        <dbReference type="ARBA" id="ARBA00023315"/>
    </source>
</evidence>
<protein>
    <submittedName>
        <fullName evidence="8">Glycerol acyltransferase</fullName>
    </submittedName>
</protein>
<proteinExistence type="predicted"/>
<dbReference type="Pfam" id="PF01553">
    <property type="entry name" value="Acyltransferase"/>
    <property type="match status" value="1"/>
</dbReference>
<evidence type="ECO:0000256" key="6">
    <source>
        <dbReference type="SAM" id="MobiDB-lite"/>
    </source>
</evidence>